<evidence type="ECO:0000313" key="2">
    <source>
        <dbReference type="Proteomes" id="UP001489902"/>
    </source>
</evidence>
<evidence type="ECO:0000313" key="1">
    <source>
        <dbReference type="EMBL" id="WZH40765.1"/>
    </source>
</evidence>
<keyword evidence="2" id="KW-1185">Reference proteome</keyword>
<gene>
    <name evidence="1" type="ORF">QYS62_001703</name>
</gene>
<proteinExistence type="predicted"/>
<organism evidence="1 2">
    <name type="scientific">Fusarium acuminatum</name>
    <dbReference type="NCBI Taxonomy" id="5515"/>
    <lineage>
        <taxon>Eukaryota</taxon>
        <taxon>Fungi</taxon>
        <taxon>Dikarya</taxon>
        <taxon>Ascomycota</taxon>
        <taxon>Pezizomycotina</taxon>
        <taxon>Sordariomycetes</taxon>
        <taxon>Hypocreomycetidae</taxon>
        <taxon>Hypocreales</taxon>
        <taxon>Nectriaceae</taxon>
        <taxon>Fusarium</taxon>
        <taxon>Fusarium tricinctum species complex</taxon>
    </lineage>
</organism>
<name>A0ABZ2WK45_9HYPO</name>
<dbReference type="EMBL" id="CP151260">
    <property type="protein sequence ID" value="WZH40765.1"/>
    <property type="molecule type" value="Genomic_DNA"/>
</dbReference>
<accession>A0ABZ2WK45</accession>
<protein>
    <recommendedName>
        <fullName evidence="3">Zn(2)-C6 fungal-type domain-containing protein</fullName>
    </recommendedName>
</protein>
<evidence type="ECO:0008006" key="3">
    <source>
        <dbReference type="Google" id="ProtNLM"/>
    </source>
</evidence>
<dbReference type="Proteomes" id="UP001489902">
    <property type="component" value="Chromosome 1"/>
</dbReference>
<sequence length="480" mass="54442">MDHPRNHIEEALVADAKFKSITPIIQDLYINENVPAWLVTSILDDFYDFKISPGNLRKRFNKRNGTAAGVRKRTRTKDAEIRRGQAAQRLLTELNNDLVDFVHQMNPLFLGKIWKLALLLHGLDRRAPQLRATSTIIGSMRFDSYIKYGRDSPLAATLDCILGVEETDFRNTMRLGFQETLKTLDQKATEDNIMVLNLWSTYAQYFCKPYVKASKRKSLFSVLAPPPKSSIKAARKQASQSLPYERLRENMRSDIMLLKFNQVWQQCYNPNTMSPRLWRQSEVCVRISHYFAYAAFWVCGQTDLAQEMAHNIIEDTQPGLTPNPAWNSKTMAFAVASKILATAHTQRAQFSACESTLVEAINLLRTGDNTCRIRAIGLCLTLSSWKRRWGDIKASLDIDALILQIEGGITGMEMCQDCKPSLKCEACSRNRSNCPGCQSTTRKMCRTCKGAGQRRRNTIKARQELVEFSMVSTSVVGTIT</sequence>
<reference evidence="1 2" key="1">
    <citation type="submission" date="2024-04" db="EMBL/GenBank/DDBJ databases">
        <title>Complete genome sequence of Fusarium acuminatum.</title>
        <authorList>
            <person name="Lan B."/>
        </authorList>
    </citation>
    <scope>NUCLEOTIDE SEQUENCE [LARGE SCALE GENOMIC DNA]</scope>
    <source>
        <strain evidence="1">1A</strain>
    </source>
</reference>